<dbReference type="RefSeq" id="WP_289271274.1">
    <property type="nucleotide sequence ID" value="NZ_OX365700.1"/>
</dbReference>
<accession>A0AA86N2W9</accession>
<dbReference type="PROSITE" id="PS01031">
    <property type="entry name" value="SHSP"/>
    <property type="match status" value="1"/>
</dbReference>
<evidence type="ECO:0000259" key="3">
    <source>
        <dbReference type="PROSITE" id="PS01031"/>
    </source>
</evidence>
<organism evidence="5 6">
    <name type="scientific">Nitrospira tepida</name>
    <dbReference type="NCBI Taxonomy" id="2973512"/>
    <lineage>
        <taxon>Bacteria</taxon>
        <taxon>Pseudomonadati</taxon>
        <taxon>Nitrospirota</taxon>
        <taxon>Nitrospiria</taxon>
        <taxon>Nitrospirales</taxon>
        <taxon>Nitrospiraceae</taxon>
        <taxon>Nitrospira</taxon>
    </lineage>
</organism>
<dbReference type="InterPro" id="IPR031107">
    <property type="entry name" value="Small_HSP"/>
</dbReference>
<dbReference type="Proteomes" id="UP001179121">
    <property type="component" value="Chromosome"/>
</dbReference>
<proteinExistence type="inferred from homology"/>
<feature type="domain" description="CS" evidence="4">
    <location>
        <begin position="57"/>
        <end position="162"/>
    </location>
</feature>
<dbReference type="PROSITE" id="PS51203">
    <property type="entry name" value="CS"/>
    <property type="match status" value="1"/>
</dbReference>
<dbReference type="AlphaFoldDB" id="A0AA86N2W9"/>
<evidence type="ECO:0000313" key="5">
    <source>
        <dbReference type="EMBL" id="CAI4033848.1"/>
    </source>
</evidence>
<dbReference type="KEGG" id="nti:DNFV4_04290"/>
<keyword evidence="6" id="KW-1185">Reference proteome</keyword>
<name>A0AA86N2W9_9BACT</name>
<dbReference type="PANTHER" id="PTHR11527">
    <property type="entry name" value="HEAT-SHOCK PROTEIN 20 FAMILY MEMBER"/>
    <property type="match status" value="1"/>
</dbReference>
<dbReference type="Gene3D" id="2.60.40.790">
    <property type="match status" value="1"/>
</dbReference>
<evidence type="ECO:0000256" key="1">
    <source>
        <dbReference type="PROSITE-ProRule" id="PRU00285"/>
    </source>
</evidence>
<evidence type="ECO:0000313" key="6">
    <source>
        <dbReference type="Proteomes" id="UP001179121"/>
    </source>
</evidence>
<sequence length="165" mass="18866">MAKAKSKGRTELTPVKESGLPSVFDRDFGSLVDELLKRPFGSLLNPERWGLPKDWPVPTPRVDLFEDKGDIVVKADLPGMSKEDIEVNLSDTTLTLRGEKKKEAEVKEKDYYRMERSHGLFRRVIELPSEVQADKVKASFKDGVLEIRLPKTEEAKRKERTIRVD</sequence>
<comment type="similarity">
    <text evidence="1 2">Belongs to the small heat shock protein (HSP20) family.</text>
</comment>
<feature type="domain" description="SHSP" evidence="3">
    <location>
        <begin position="53"/>
        <end position="165"/>
    </location>
</feature>
<dbReference type="EMBL" id="OX365700">
    <property type="protein sequence ID" value="CAI4033848.1"/>
    <property type="molecule type" value="Genomic_DNA"/>
</dbReference>
<dbReference type="CDD" id="cd06464">
    <property type="entry name" value="ACD_sHsps-like"/>
    <property type="match status" value="1"/>
</dbReference>
<dbReference type="InterPro" id="IPR007052">
    <property type="entry name" value="CS_dom"/>
</dbReference>
<dbReference type="SUPFAM" id="SSF49764">
    <property type="entry name" value="HSP20-like chaperones"/>
    <property type="match status" value="1"/>
</dbReference>
<gene>
    <name evidence="5" type="ORF">DNFV4_04290</name>
</gene>
<evidence type="ECO:0000256" key="2">
    <source>
        <dbReference type="RuleBase" id="RU003616"/>
    </source>
</evidence>
<dbReference type="InterPro" id="IPR002068">
    <property type="entry name" value="A-crystallin/Hsp20_dom"/>
</dbReference>
<dbReference type="Pfam" id="PF00011">
    <property type="entry name" value="HSP20"/>
    <property type="match status" value="1"/>
</dbReference>
<dbReference type="InterPro" id="IPR008978">
    <property type="entry name" value="HSP20-like_chaperone"/>
</dbReference>
<reference evidence="5" key="1">
    <citation type="submission" date="2022-10" db="EMBL/GenBank/DDBJ databases">
        <authorList>
            <person name="Koch H."/>
        </authorList>
    </citation>
    <scope>NUCLEOTIDE SEQUENCE</scope>
    <source>
        <strain evidence="5">DNF</strain>
    </source>
</reference>
<protein>
    <submittedName>
        <fullName evidence="5">Hsp20/alpha crystallin family protein</fullName>
    </submittedName>
</protein>
<evidence type="ECO:0000259" key="4">
    <source>
        <dbReference type="PROSITE" id="PS51203"/>
    </source>
</evidence>